<organism evidence="1 2">
    <name type="scientific">Bacillus wiedmannii</name>
    <dbReference type="NCBI Taxonomy" id="1890302"/>
    <lineage>
        <taxon>Bacteria</taxon>
        <taxon>Bacillati</taxon>
        <taxon>Bacillota</taxon>
        <taxon>Bacilli</taxon>
        <taxon>Bacillales</taxon>
        <taxon>Bacillaceae</taxon>
        <taxon>Bacillus</taxon>
        <taxon>Bacillus cereus group</taxon>
    </lineage>
</organism>
<proteinExistence type="predicted"/>
<dbReference type="GO" id="GO:0051260">
    <property type="term" value="P:protein homooligomerization"/>
    <property type="evidence" value="ECO:0007669"/>
    <property type="project" value="InterPro"/>
</dbReference>
<evidence type="ECO:0000313" key="1">
    <source>
        <dbReference type="EMBL" id="TKI93071.1"/>
    </source>
</evidence>
<feature type="non-terminal residue" evidence="1">
    <location>
        <position position="1"/>
    </location>
</feature>
<feature type="non-terminal residue" evidence="1">
    <location>
        <position position="141"/>
    </location>
</feature>
<dbReference type="Gene3D" id="2.60.120.240">
    <property type="entry name" value="Protective antigen, heptamerisation domain"/>
    <property type="match status" value="1"/>
</dbReference>
<dbReference type="SUPFAM" id="SSF56988">
    <property type="entry name" value="Anthrax protective antigen"/>
    <property type="match status" value="1"/>
</dbReference>
<reference evidence="1 2" key="1">
    <citation type="journal article" date="2019" name="Environ. Microbiol.">
        <title>An active ?-lactamase is a part of an orchestrated cell wall stress resistance network of Bacillus subtilis and related rhizosphere species.</title>
        <authorList>
            <person name="Bucher T."/>
            <person name="Keren-Paz A."/>
            <person name="Hausser J."/>
            <person name="Olender T."/>
            <person name="Cytryn E."/>
            <person name="Kolodkin-Gal I."/>
        </authorList>
    </citation>
    <scope>NUCLEOTIDE SEQUENCE [LARGE SCALE GENOMIC DNA]</scope>
    <source>
        <strain evidence="1 2">I5</strain>
    </source>
</reference>
<dbReference type="AlphaFoldDB" id="A0A4U3AYG7"/>
<gene>
    <name evidence="1" type="ORF">FC699_18710</name>
</gene>
<sequence length="141" mass="14867">KFISNPMNANTDGDPFTDMYEVENYNNDSDTNFNPIVANMPNLQIGVKRIEVIPIATITDNNGGSVSRGWEKSVSTQHSFNVGLSGSGGVEGSAAGPVPSGSVSANVGYGYSKTTTETESYTNNFDWSTATTVDTANAAKL</sequence>
<evidence type="ECO:0000313" key="2">
    <source>
        <dbReference type="Proteomes" id="UP000305222"/>
    </source>
</evidence>
<dbReference type="EMBL" id="SZON01000987">
    <property type="protein sequence ID" value="TKI93071.1"/>
    <property type="molecule type" value="Genomic_DNA"/>
</dbReference>
<accession>A0A4U3AYG7</accession>
<comment type="caution">
    <text evidence="1">The sequence shown here is derived from an EMBL/GenBank/DDBJ whole genome shotgun (WGS) entry which is preliminary data.</text>
</comment>
<dbReference type="InterPro" id="IPR037149">
    <property type="entry name" value="PA_heptamer_dom_sf"/>
</dbReference>
<name>A0A4U3AYG7_9BACI</name>
<dbReference type="Proteomes" id="UP000305222">
    <property type="component" value="Unassembled WGS sequence"/>
</dbReference>
<protein>
    <submittedName>
        <fullName evidence="1">Uncharacterized protein</fullName>
    </submittedName>
</protein>